<dbReference type="EMBL" id="CAJOBF010021155">
    <property type="protein sequence ID" value="CAF4385705.1"/>
    <property type="molecule type" value="Genomic_DNA"/>
</dbReference>
<proteinExistence type="predicted"/>
<organism evidence="1 2">
    <name type="scientific">Rotaria magnacalcarata</name>
    <dbReference type="NCBI Taxonomy" id="392030"/>
    <lineage>
        <taxon>Eukaryota</taxon>
        <taxon>Metazoa</taxon>
        <taxon>Spiralia</taxon>
        <taxon>Gnathifera</taxon>
        <taxon>Rotifera</taxon>
        <taxon>Eurotatoria</taxon>
        <taxon>Bdelloidea</taxon>
        <taxon>Philodinida</taxon>
        <taxon>Philodinidae</taxon>
        <taxon>Rotaria</taxon>
    </lineage>
</organism>
<sequence length="155" mass="18673">NKELLASRQNYQSQPIITTNLTKRKRDISSQQLSSAIDLAIPKTTKMDRQLWQSYLDIGLQQHLWPDQFYTMAKTNDFDLCKQYVMNYIENNKKQLNHCQFELTKQEEQFQTCPMIELSFEQIEQRLEELVDRERKYLSKRNNDKLIKFKDDISE</sequence>
<evidence type="ECO:0000313" key="1">
    <source>
        <dbReference type="EMBL" id="CAF4385705.1"/>
    </source>
</evidence>
<reference evidence="1" key="1">
    <citation type="submission" date="2021-02" db="EMBL/GenBank/DDBJ databases">
        <authorList>
            <person name="Nowell W R."/>
        </authorList>
    </citation>
    <scope>NUCLEOTIDE SEQUENCE</scope>
</reference>
<dbReference type="AlphaFoldDB" id="A0A820NB29"/>
<feature type="non-terminal residue" evidence="1">
    <location>
        <position position="1"/>
    </location>
</feature>
<dbReference type="Proteomes" id="UP000663842">
    <property type="component" value="Unassembled WGS sequence"/>
</dbReference>
<accession>A0A820NB29</accession>
<gene>
    <name evidence="1" type="ORF">UXM345_LOCUS37623</name>
</gene>
<feature type="non-terminal residue" evidence="1">
    <location>
        <position position="155"/>
    </location>
</feature>
<protein>
    <submittedName>
        <fullName evidence="1">Uncharacterized protein</fullName>
    </submittedName>
</protein>
<name>A0A820NB29_9BILA</name>
<comment type="caution">
    <text evidence="1">The sequence shown here is derived from an EMBL/GenBank/DDBJ whole genome shotgun (WGS) entry which is preliminary data.</text>
</comment>
<evidence type="ECO:0000313" key="2">
    <source>
        <dbReference type="Proteomes" id="UP000663842"/>
    </source>
</evidence>